<comment type="caution">
    <text evidence="4">The sequence shown here is derived from an EMBL/GenBank/DDBJ whole genome shotgun (WGS) entry which is preliminary data.</text>
</comment>
<keyword evidence="5" id="KW-1185">Reference proteome</keyword>
<evidence type="ECO:0000313" key="5">
    <source>
        <dbReference type="Proteomes" id="UP000240542"/>
    </source>
</evidence>
<dbReference type="AlphaFoldDB" id="A0A2P8DK65"/>
<accession>A0A2P8DK65</accession>
<name>A0A2P8DK65_9ACTN</name>
<keyword evidence="2" id="KW-0456">Lyase</keyword>
<dbReference type="GO" id="GO:0046872">
    <property type="term" value="F:metal ion binding"/>
    <property type="evidence" value="ECO:0007669"/>
    <property type="project" value="UniProtKB-KW"/>
</dbReference>
<proteinExistence type="predicted"/>
<evidence type="ECO:0000256" key="3">
    <source>
        <dbReference type="SAM" id="MobiDB-lite"/>
    </source>
</evidence>
<dbReference type="InterPro" id="IPR002762">
    <property type="entry name" value="CbiX-like"/>
</dbReference>
<dbReference type="Pfam" id="PF01903">
    <property type="entry name" value="CbiX"/>
    <property type="match status" value="1"/>
</dbReference>
<evidence type="ECO:0000256" key="2">
    <source>
        <dbReference type="ARBA" id="ARBA00023239"/>
    </source>
</evidence>
<dbReference type="SUPFAM" id="SSF53800">
    <property type="entry name" value="Chelatase"/>
    <property type="match status" value="1"/>
</dbReference>
<keyword evidence="1" id="KW-0479">Metal-binding</keyword>
<dbReference type="Proteomes" id="UP000240542">
    <property type="component" value="Unassembled WGS sequence"/>
</dbReference>
<reference evidence="4 5" key="1">
    <citation type="submission" date="2018-03" db="EMBL/GenBank/DDBJ databases">
        <title>Genomic Encyclopedia of Archaeal and Bacterial Type Strains, Phase II (KMG-II): from individual species to whole genera.</title>
        <authorList>
            <person name="Goeker M."/>
        </authorList>
    </citation>
    <scope>NUCLEOTIDE SEQUENCE [LARGE SCALE GENOMIC DNA]</scope>
    <source>
        <strain evidence="4 5">DSM 45312</strain>
    </source>
</reference>
<organism evidence="4 5">
    <name type="scientific">Murinocardiopsis flavida</name>
    <dbReference type="NCBI Taxonomy" id="645275"/>
    <lineage>
        <taxon>Bacteria</taxon>
        <taxon>Bacillati</taxon>
        <taxon>Actinomycetota</taxon>
        <taxon>Actinomycetes</taxon>
        <taxon>Streptosporangiales</taxon>
        <taxon>Nocardiopsidaceae</taxon>
        <taxon>Murinocardiopsis</taxon>
    </lineage>
</organism>
<gene>
    <name evidence="4" type="ORF">CLV63_1078</name>
</gene>
<feature type="region of interest" description="Disordered" evidence="3">
    <location>
        <begin position="1"/>
        <end position="29"/>
    </location>
</feature>
<dbReference type="Gene3D" id="3.40.50.1400">
    <property type="match status" value="1"/>
</dbReference>
<sequence length="303" mass="31365">MNSDTTPKSGALPPRALPKRRSGRHRDPLSFDKWIGTPALVLAVPGPAGGTVGPGMVDLVRAHRPEVEVRYGHTEGERETLTEALGGLRAEEGRALRAVVVPLLTAPYPEVTDAVDAAVRAAGADARVTDVLGPHPMLAEALHQRLAVDGLVRADRMRRISVTAASATMADGVIVGAVGGAEAVSGAGVSAVLLAARLGVTVLPADLGDDAGLKGVLAQLSEAGSVRPVVAPSVIAAEFGPRSLARLSERHRIRVGSPLGAEPLLGKIVAWRYAEVLNALGAERQPSLEELPAPVGSRHRPES</sequence>
<evidence type="ECO:0000313" key="4">
    <source>
        <dbReference type="EMBL" id="PSK97620.1"/>
    </source>
</evidence>
<protein>
    <submittedName>
        <fullName evidence="4">Sirohydrochlorin ferrochelatase</fullName>
    </submittedName>
</protein>
<dbReference type="GO" id="GO:0016829">
    <property type="term" value="F:lyase activity"/>
    <property type="evidence" value="ECO:0007669"/>
    <property type="project" value="UniProtKB-KW"/>
</dbReference>
<dbReference type="EMBL" id="PYGA01000007">
    <property type="protein sequence ID" value="PSK97620.1"/>
    <property type="molecule type" value="Genomic_DNA"/>
</dbReference>
<evidence type="ECO:0000256" key="1">
    <source>
        <dbReference type="ARBA" id="ARBA00022723"/>
    </source>
</evidence>